<evidence type="ECO:0000313" key="1">
    <source>
        <dbReference type="EMBL" id="XBH01779.1"/>
    </source>
</evidence>
<dbReference type="EMBL" id="CP155447">
    <property type="protein sequence ID" value="XBH01779.1"/>
    <property type="molecule type" value="Genomic_DNA"/>
</dbReference>
<dbReference type="AlphaFoldDB" id="A0AAU7C9U6"/>
<dbReference type="InterPro" id="IPR046560">
    <property type="entry name" value="DUF6714"/>
</dbReference>
<organism evidence="1">
    <name type="scientific">Singulisphaera sp. Ch08</name>
    <dbReference type="NCBI Taxonomy" id="3120278"/>
    <lineage>
        <taxon>Bacteria</taxon>
        <taxon>Pseudomonadati</taxon>
        <taxon>Planctomycetota</taxon>
        <taxon>Planctomycetia</taxon>
        <taxon>Isosphaerales</taxon>
        <taxon>Isosphaeraceae</taxon>
        <taxon>Singulisphaera</taxon>
    </lineage>
</organism>
<dbReference type="Pfam" id="PF20461">
    <property type="entry name" value="DUF6714"/>
    <property type="match status" value="1"/>
</dbReference>
<dbReference type="RefSeq" id="WP_406694524.1">
    <property type="nucleotide sequence ID" value="NZ_CP155447.1"/>
</dbReference>
<protein>
    <submittedName>
        <fullName evidence="1">DUF6714 family protein</fullName>
    </submittedName>
</protein>
<reference evidence="1" key="1">
    <citation type="submission" date="2024-05" db="EMBL/GenBank/DDBJ databases">
        <title>Planctomycetes of the genus Singulisphaera possess chitinolytic capabilities.</title>
        <authorList>
            <person name="Ivanova A."/>
        </authorList>
    </citation>
    <scope>NUCLEOTIDE SEQUENCE</scope>
    <source>
        <strain evidence="1">Ch08T</strain>
    </source>
</reference>
<proteinExistence type="predicted"/>
<name>A0AAU7C9U6_9BACT</name>
<gene>
    <name evidence="1" type="ORF">V5E97_25970</name>
</gene>
<sequence>MKCRHCGIPWEYEWEYCPQCERNYGGARYPSTQTDEELRDIARMIQQIHIAFADVVLSGGETIHQAHLEGIFGRGERWIAAGEKDPESDWSEVPGWKLEQGASTLSFFDVEGWRFHIPAFMCWSLQNWRTTDSTTPESVIWNLDFEEHWSKRYESLNRAQSEAVYDFLEFFDRYSGQDDAGKAIRSYWHQFRKD</sequence>
<accession>A0AAU7C9U6</accession>